<dbReference type="Gene3D" id="3.30.160.60">
    <property type="entry name" value="Classic Zinc Finger"/>
    <property type="match status" value="3"/>
</dbReference>
<dbReference type="InParanoid" id="A0A6P7FK43"/>
<protein>
    <submittedName>
        <fullName evidence="14">Histone-lysine N-methyltransferase PRDM9-like</fullName>
    </submittedName>
</protein>
<keyword evidence="3" id="KW-0677">Repeat</keyword>
<dbReference type="InterPro" id="IPR050331">
    <property type="entry name" value="Zinc_finger"/>
</dbReference>
<dbReference type="InterPro" id="IPR046341">
    <property type="entry name" value="SET_dom_sf"/>
</dbReference>
<keyword evidence="7" id="KW-0238">DNA-binding</keyword>
<feature type="domain" description="SET" evidence="13">
    <location>
        <begin position="96"/>
        <end position="201"/>
    </location>
</feature>
<feature type="domain" description="C2H2-type" evidence="12">
    <location>
        <begin position="373"/>
        <end position="400"/>
    </location>
</feature>
<feature type="domain" description="C2H2-type" evidence="12">
    <location>
        <begin position="468"/>
        <end position="496"/>
    </location>
</feature>
<dbReference type="SUPFAM" id="SSF57667">
    <property type="entry name" value="beta-beta-alpha zinc fingers"/>
    <property type="match status" value="2"/>
</dbReference>
<dbReference type="PROSITE" id="PS50157">
    <property type="entry name" value="ZINC_FINGER_C2H2_2"/>
    <property type="match status" value="4"/>
</dbReference>
<dbReference type="Pfam" id="PF12874">
    <property type="entry name" value="zf-met"/>
    <property type="match status" value="1"/>
</dbReference>
<dbReference type="SMART" id="SM00317">
    <property type="entry name" value="SET"/>
    <property type="match status" value="1"/>
</dbReference>
<dbReference type="GO" id="GO:0008270">
    <property type="term" value="F:zinc ion binding"/>
    <property type="evidence" value="ECO:0007669"/>
    <property type="project" value="UniProtKB-KW"/>
</dbReference>
<dbReference type="InterPro" id="IPR036236">
    <property type="entry name" value="Znf_C2H2_sf"/>
</dbReference>
<evidence type="ECO:0000259" key="13">
    <source>
        <dbReference type="PROSITE" id="PS50280"/>
    </source>
</evidence>
<name>A0A6P7FK43_DIAVI</name>
<evidence type="ECO:0000256" key="4">
    <source>
        <dbReference type="ARBA" id="ARBA00022771"/>
    </source>
</evidence>
<evidence type="ECO:0000256" key="9">
    <source>
        <dbReference type="ARBA" id="ARBA00023242"/>
    </source>
</evidence>
<dbReference type="Gene3D" id="2.170.270.10">
    <property type="entry name" value="SET domain"/>
    <property type="match status" value="1"/>
</dbReference>
<feature type="region of interest" description="Disordered" evidence="11">
    <location>
        <begin position="271"/>
        <end position="300"/>
    </location>
</feature>
<gene>
    <name evidence="14" type="primary">LOC114330265</name>
</gene>
<dbReference type="PANTHER" id="PTHR16515">
    <property type="entry name" value="PR DOMAIN ZINC FINGER PROTEIN"/>
    <property type="match status" value="1"/>
</dbReference>
<dbReference type="GO" id="GO:0010468">
    <property type="term" value="P:regulation of gene expression"/>
    <property type="evidence" value="ECO:0007669"/>
    <property type="project" value="TreeGrafter"/>
</dbReference>
<dbReference type="AlphaFoldDB" id="A0A6P7FK43"/>
<dbReference type="InterPro" id="IPR022755">
    <property type="entry name" value="Znf_C2H2_jaz"/>
</dbReference>
<evidence type="ECO:0000259" key="12">
    <source>
        <dbReference type="PROSITE" id="PS50157"/>
    </source>
</evidence>
<dbReference type="GO" id="GO:0008757">
    <property type="term" value="F:S-adenosylmethionine-dependent methyltransferase activity"/>
    <property type="evidence" value="ECO:0007669"/>
    <property type="project" value="UniProtKB-ARBA"/>
</dbReference>
<keyword evidence="2" id="KW-0479">Metal-binding</keyword>
<dbReference type="InterPro" id="IPR013087">
    <property type="entry name" value="Znf_C2H2_type"/>
</dbReference>
<feature type="domain" description="C2H2-type" evidence="12">
    <location>
        <begin position="401"/>
        <end position="429"/>
    </location>
</feature>
<dbReference type="Pfam" id="PF00096">
    <property type="entry name" value="zf-C2H2"/>
    <property type="match status" value="1"/>
</dbReference>
<dbReference type="GO" id="GO:0008170">
    <property type="term" value="F:N-methyltransferase activity"/>
    <property type="evidence" value="ECO:0007669"/>
    <property type="project" value="UniProtKB-ARBA"/>
</dbReference>
<dbReference type="FunFam" id="3.30.160.60:FF:000100">
    <property type="entry name" value="Zinc finger 45-like"/>
    <property type="match status" value="1"/>
</dbReference>
<evidence type="ECO:0000256" key="11">
    <source>
        <dbReference type="SAM" id="MobiDB-lite"/>
    </source>
</evidence>
<reference evidence="14" key="1">
    <citation type="submission" date="2025-08" db="UniProtKB">
        <authorList>
            <consortium name="RefSeq"/>
        </authorList>
    </citation>
    <scope>IDENTIFICATION</scope>
    <source>
        <tissue evidence="14">Whole insect</tissue>
    </source>
</reference>
<dbReference type="SMART" id="SM00355">
    <property type="entry name" value="ZnF_C2H2"/>
    <property type="match status" value="7"/>
</dbReference>
<feature type="domain" description="C2H2-type" evidence="12">
    <location>
        <begin position="309"/>
        <end position="337"/>
    </location>
</feature>
<evidence type="ECO:0000256" key="6">
    <source>
        <dbReference type="ARBA" id="ARBA00023015"/>
    </source>
</evidence>
<keyword evidence="8" id="KW-0804">Transcription</keyword>
<dbReference type="GO" id="GO:0008276">
    <property type="term" value="F:protein methyltransferase activity"/>
    <property type="evidence" value="ECO:0007669"/>
    <property type="project" value="UniProtKB-ARBA"/>
</dbReference>
<evidence type="ECO:0000256" key="8">
    <source>
        <dbReference type="ARBA" id="ARBA00023163"/>
    </source>
</evidence>
<keyword evidence="4 10" id="KW-0863">Zinc-finger</keyword>
<evidence type="ECO:0000313" key="14">
    <source>
        <dbReference type="RefSeq" id="XP_028135392.1"/>
    </source>
</evidence>
<sequence length="531" mass="61575">MATKSVIQQNGNDMENILQNNSENEDIYIFDLDMDTDGSYSDITTKNATQQNGRDCDNCEDDYVDFCPNCGILVVLQDTPTPMGVEMRAKKTAPKGILEVQPSKIHGLGLFALRSIHKGVRLGPFQGQITSVGITKGYAWRLEDGSLVDASDEKTSNYLRYINCARNVSEQNLIAFQYQGQLYYRTSKMISKGEELLVYYGSRYANQLGIDPEKYFKPTEEKSQTLFFMCQYCKYNLSAKELLDIHEKYCFQKKQINCVCEEENTTLRDKTNFMKNNEHKKSNDTSRKNNKENEELKKKRKSNKNSLKYLCSICKKYFSSRQILENHYLRIHPDETVEIHSKIHYCQICSFKTTISSSLNAHKCTGPNDQLKYGCYYCKFVSTYKRALVTHLRVHVGKKPFACLECNKQFNTKQNLDQHILKNHNDNVLLLQSVSSKIWLCSVCNNYKAISKTAYDYHLLKHSQETPHVCPKCKKGFKRNEHLQSHIVSRHSNNESLMTIVNRKIHTCEICNKYRTINRGGFKRHLERHLK</sequence>
<organism evidence="14">
    <name type="scientific">Diabrotica virgifera virgifera</name>
    <name type="common">western corn rootworm</name>
    <dbReference type="NCBI Taxonomy" id="50390"/>
    <lineage>
        <taxon>Eukaryota</taxon>
        <taxon>Metazoa</taxon>
        <taxon>Ecdysozoa</taxon>
        <taxon>Arthropoda</taxon>
        <taxon>Hexapoda</taxon>
        <taxon>Insecta</taxon>
        <taxon>Pterygota</taxon>
        <taxon>Neoptera</taxon>
        <taxon>Endopterygota</taxon>
        <taxon>Coleoptera</taxon>
        <taxon>Polyphaga</taxon>
        <taxon>Cucujiformia</taxon>
        <taxon>Chrysomeloidea</taxon>
        <taxon>Chrysomelidae</taxon>
        <taxon>Galerucinae</taxon>
        <taxon>Diabroticina</taxon>
        <taxon>Diabroticites</taxon>
        <taxon>Diabrotica</taxon>
    </lineage>
</organism>
<evidence type="ECO:0000256" key="10">
    <source>
        <dbReference type="PROSITE-ProRule" id="PRU00042"/>
    </source>
</evidence>
<feature type="compositionally biased region" description="Basic and acidic residues" evidence="11">
    <location>
        <begin position="271"/>
        <end position="297"/>
    </location>
</feature>
<evidence type="ECO:0000256" key="7">
    <source>
        <dbReference type="ARBA" id="ARBA00023125"/>
    </source>
</evidence>
<dbReference type="Pfam" id="PF21549">
    <property type="entry name" value="PRDM2_PR"/>
    <property type="match status" value="1"/>
</dbReference>
<evidence type="ECO:0000256" key="3">
    <source>
        <dbReference type="ARBA" id="ARBA00022737"/>
    </source>
</evidence>
<dbReference type="PROSITE" id="PS00028">
    <property type="entry name" value="ZINC_FINGER_C2H2_1"/>
    <property type="match status" value="3"/>
</dbReference>
<dbReference type="Pfam" id="PF12171">
    <property type="entry name" value="zf-C2H2_jaz"/>
    <property type="match status" value="1"/>
</dbReference>
<dbReference type="PANTHER" id="PTHR16515:SF49">
    <property type="entry name" value="GASTRULA ZINC FINGER PROTEIN XLCGF49.1-LIKE-RELATED"/>
    <property type="match status" value="1"/>
</dbReference>
<keyword evidence="6" id="KW-0805">Transcription regulation</keyword>
<keyword evidence="9" id="KW-0539">Nucleus</keyword>
<dbReference type="InterPro" id="IPR001214">
    <property type="entry name" value="SET_dom"/>
</dbReference>
<proteinExistence type="predicted"/>
<dbReference type="GO" id="GO:0005634">
    <property type="term" value="C:nucleus"/>
    <property type="evidence" value="ECO:0007669"/>
    <property type="project" value="UniProtKB-SubCell"/>
</dbReference>
<dbReference type="GO" id="GO:0003677">
    <property type="term" value="F:DNA binding"/>
    <property type="evidence" value="ECO:0007669"/>
    <property type="project" value="UniProtKB-KW"/>
</dbReference>
<dbReference type="SUPFAM" id="SSF82199">
    <property type="entry name" value="SET domain"/>
    <property type="match status" value="1"/>
</dbReference>
<evidence type="ECO:0000256" key="1">
    <source>
        <dbReference type="ARBA" id="ARBA00004123"/>
    </source>
</evidence>
<dbReference type="RefSeq" id="XP_028135392.1">
    <property type="nucleotide sequence ID" value="XM_028279591.1"/>
</dbReference>
<evidence type="ECO:0000256" key="5">
    <source>
        <dbReference type="ARBA" id="ARBA00022833"/>
    </source>
</evidence>
<dbReference type="PROSITE" id="PS50280">
    <property type="entry name" value="SET"/>
    <property type="match status" value="1"/>
</dbReference>
<accession>A0A6P7FK43</accession>
<keyword evidence="5" id="KW-0862">Zinc</keyword>
<comment type="subcellular location">
    <subcellularLocation>
        <location evidence="1">Nucleus</location>
    </subcellularLocation>
</comment>
<evidence type="ECO:0000256" key="2">
    <source>
        <dbReference type="ARBA" id="ARBA00022723"/>
    </source>
</evidence>